<accession>A0ABU2AHW9</accession>
<feature type="region of interest" description="Disordered" evidence="1">
    <location>
        <begin position="21"/>
        <end position="41"/>
    </location>
</feature>
<protein>
    <recommendedName>
        <fullName evidence="4">Ead/Ea22-like family protein</fullName>
    </recommendedName>
</protein>
<keyword evidence="3" id="KW-1185">Reference proteome</keyword>
<dbReference type="RefSeq" id="WP_310283761.1">
    <property type="nucleotide sequence ID" value="NZ_BAAAOM010000002.1"/>
</dbReference>
<evidence type="ECO:0000313" key="3">
    <source>
        <dbReference type="Proteomes" id="UP001183604"/>
    </source>
</evidence>
<name>A0ABU2AHW9_9ACTN</name>
<sequence>MTYPKINPATVLDEIAAERARQDAQWGEQNHPDGTGPKVVLAGGNAWMEEHAEHARRECQTAADAEAVTWRHILREEVYEAFAEFDPAALRAELVQVAAVAVAWIEAIDRREAS</sequence>
<gene>
    <name evidence="2" type="ORF">J2S69_000522</name>
</gene>
<evidence type="ECO:0000256" key="1">
    <source>
        <dbReference type="SAM" id="MobiDB-lite"/>
    </source>
</evidence>
<evidence type="ECO:0000313" key="2">
    <source>
        <dbReference type="EMBL" id="MDR7336803.1"/>
    </source>
</evidence>
<organism evidence="2 3">
    <name type="scientific">Glycomyces lechevalierae</name>
    <dbReference type="NCBI Taxonomy" id="256034"/>
    <lineage>
        <taxon>Bacteria</taxon>
        <taxon>Bacillati</taxon>
        <taxon>Actinomycetota</taxon>
        <taxon>Actinomycetes</taxon>
        <taxon>Glycomycetales</taxon>
        <taxon>Glycomycetaceae</taxon>
        <taxon>Glycomyces</taxon>
    </lineage>
</organism>
<proteinExistence type="predicted"/>
<dbReference type="EMBL" id="JAVDYD010000001">
    <property type="protein sequence ID" value="MDR7336803.1"/>
    <property type="molecule type" value="Genomic_DNA"/>
</dbReference>
<reference evidence="2 3" key="1">
    <citation type="submission" date="2023-07" db="EMBL/GenBank/DDBJ databases">
        <title>Sequencing the genomes of 1000 actinobacteria strains.</title>
        <authorList>
            <person name="Klenk H.-P."/>
        </authorList>
    </citation>
    <scope>NUCLEOTIDE SEQUENCE [LARGE SCALE GENOMIC DNA]</scope>
    <source>
        <strain evidence="2 3">DSM 44724</strain>
    </source>
</reference>
<dbReference type="Proteomes" id="UP001183604">
    <property type="component" value="Unassembled WGS sequence"/>
</dbReference>
<comment type="caution">
    <text evidence="2">The sequence shown here is derived from an EMBL/GenBank/DDBJ whole genome shotgun (WGS) entry which is preliminary data.</text>
</comment>
<evidence type="ECO:0008006" key="4">
    <source>
        <dbReference type="Google" id="ProtNLM"/>
    </source>
</evidence>